<sequence>MSPVIPNLHDPSSSAYKKAKRQFLKSTKNRDGNVENDWTPFRAAEKRFKAKFPPPDLSNVLDLALLDDQRASEIQSGVWSGRSDAQEWRKVILQNGQKGYILPRIPGLVLLPSFLSPQTQRELVKWSLSEHSRPPNEMNLDTHYALPAEGIWNIALETRRDPSRSVPVLPRYARDGQADPEAVKGGPRTLINNTPASPENFDSLNHVPKLTAAPSPTVEPSTCVDLLPKLRWTNIGWFYHWGTKQYDFTRGKVEVHSLIKDICQDVVKSIDWEAVYSDDTSEWGTQGDWRTWNESYGKRIFRPISLPDAGIVNFYQTKDTLMAHVDRSEVCATSPLVSIS</sequence>
<dbReference type="PANTHER" id="PTHR16557:SF2">
    <property type="entry name" value="NUCLEIC ACID DIOXYGENASE ALKBH1"/>
    <property type="match status" value="1"/>
</dbReference>
<evidence type="ECO:0000256" key="1">
    <source>
        <dbReference type="PIRSR" id="PIRSR604574-2"/>
    </source>
</evidence>
<keyword evidence="1" id="KW-0479">Metal-binding</keyword>
<dbReference type="InterPro" id="IPR037151">
    <property type="entry name" value="AlkB-like_sf"/>
</dbReference>
<protein>
    <recommendedName>
        <fullName evidence="5">Alpha-ketoglutarate-dependent dioxygenase AlkB-like domain-containing protein</fullName>
    </recommendedName>
</protein>
<proteinExistence type="predicted"/>
<feature type="region of interest" description="Disordered" evidence="2">
    <location>
        <begin position="176"/>
        <end position="215"/>
    </location>
</feature>
<name>A0AAW0D0J9_9AGAR</name>
<evidence type="ECO:0000313" key="4">
    <source>
        <dbReference type="Proteomes" id="UP001383192"/>
    </source>
</evidence>
<comment type="cofactor">
    <cofactor evidence="1">
        <name>Fe(2+)</name>
        <dbReference type="ChEBI" id="CHEBI:29033"/>
    </cofactor>
    <text evidence="1">Binds 1 Fe(2+) ion per subunit.</text>
</comment>
<dbReference type="GO" id="GO:0005634">
    <property type="term" value="C:nucleus"/>
    <property type="evidence" value="ECO:0007669"/>
    <property type="project" value="TreeGrafter"/>
</dbReference>
<dbReference type="Gene3D" id="2.60.120.590">
    <property type="entry name" value="Alpha-ketoglutarate-dependent dioxygenase AlkB-like"/>
    <property type="match status" value="1"/>
</dbReference>
<dbReference type="GO" id="GO:0046872">
    <property type="term" value="F:metal ion binding"/>
    <property type="evidence" value="ECO:0007669"/>
    <property type="project" value="UniProtKB-KW"/>
</dbReference>
<feature type="binding site" evidence="1">
    <location>
        <position position="326"/>
    </location>
    <ligand>
        <name>Fe cation</name>
        <dbReference type="ChEBI" id="CHEBI:24875"/>
        <note>catalytic</note>
    </ligand>
</feature>
<dbReference type="EMBL" id="JAYKXP010000028">
    <property type="protein sequence ID" value="KAK7043620.1"/>
    <property type="molecule type" value="Genomic_DNA"/>
</dbReference>
<organism evidence="3 4">
    <name type="scientific">Paramarasmius palmivorus</name>
    <dbReference type="NCBI Taxonomy" id="297713"/>
    <lineage>
        <taxon>Eukaryota</taxon>
        <taxon>Fungi</taxon>
        <taxon>Dikarya</taxon>
        <taxon>Basidiomycota</taxon>
        <taxon>Agaricomycotina</taxon>
        <taxon>Agaricomycetes</taxon>
        <taxon>Agaricomycetidae</taxon>
        <taxon>Agaricales</taxon>
        <taxon>Marasmiineae</taxon>
        <taxon>Marasmiaceae</taxon>
        <taxon>Paramarasmius</taxon>
    </lineage>
</organism>
<feature type="binding site" evidence="1">
    <location>
        <position position="324"/>
    </location>
    <ligand>
        <name>Fe cation</name>
        <dbReference type="ChEBI" id="CHEBI:24875"/>
        <note>catalytic</note>
    </ligand>
</feature>
<comment type="caution">
    <text evidence="3">The sequence shown here is derived from an EMBL/GenBank/DDBJ whole genome shotgun (WGS) entry which is preliminary data.</text>
</comment>
<reference evidence="3 4" key="1">
    <citation type="submission" date="2024-01" db="EMBL/GenBank/DDBJ databases">
        <title>A draft genome for a cacao thread blight-causing isolate of Paramarasmius palmivorus.</title>
        <authorList>
            <person name="Baruah I.K."/>
            <person name="Bukari Y."/>
            <person name="Amoako-Attah I."/>
            <person name="Meinhardt L.W."/>
            <person name="Bailey B.A."/>
            <person name="Cohen S.P."/>
        </authorList>
    </citation>
    <scope>NUCLEOTIDE SEQUENCE [LARGE SCALE GENOMIC DNA]</scope>
    <source>
        <strain evidence="3 4">GH-12</strain>
    </source>
</reference>
<keyword evidence="1" id="KW-0408">Iron</keyword>
<dbReference type="SUPFAM" id="SSF51197">
    <property type="entry name" value="Clavaminate synthase-like"/>
    <property type="match status" value="1"/>
</dbReference>
<accession>A0AAW0D0J9</accession>
<keyword evidence="4" id="KW-1185">Reference proteome</keyword>
<dbReference type="AlphaFoldDB" id="A0AAW0D0J9"/>
<gene>
    <name evidence="3" type="ORF">VNI00_008231</name>
</gene>
<dbReference type="GO" id="GO:0005737">
    <property type="term" value="C:cytoplasm"/>
    <property type="evidence" value="ECO:0007669"/>
    <property type="project" value="TreeGrafter"/>
</dbReference>
<evidence type="ECO:0000256" key="2">
    <source>
        <dbReference type="SAM" id="MobiDB-lite"/>
    </source>
</evidence>
<dbReference type="InterPro" id="IPR004574">
    <property type="entry name" value="Alkb"/>
</dbReference>
<evidence type="ECO:0008006" key="5">
    <source>
        <dbReference type="Google" id="ProtNLM"/>
    </source>
</evidence>
<dbReference type="PANTHER" id="PTHR16557">
    <property type="entry name" value="ALKYLATED DNA REPAIR PROTEIN ALKB-RELATED"/>
    <property type="match status" value="1"/>
</dbReference>
<feature type="compositionally biased region" description="Polar residues" evidence="2">
    <location>
        <begin position="190"/>
        <end position="203"/>
    </location>
</feature>
<evidence type="ECO:0000313" key="3">
    <source>
        <dbReference type="EMBL" id="KAK7043620.1"/>
    </source>
</evidence>
<feature type="region of interest" description="Disordered" evidence="2">
    <location>
        <begin position="1"/>
        <end position="36"/>
    </location>
</feature>
<dbReference type="Proteomes" id="UP001383192">
    <property type="component" value="Unassembled WGS sequence"/>
</dbReference>